<dbReference type="EMBL" id="CP014586">
    <property type="protein sequence ID" value="ANZ77227.1"/>
    <property type="molecule type" value="Genomic_DNA"/>
</dbReference>
<proteinExistence type="predicted"/>
<keyword evidence="2" id="KW-1185">Reference proteome</keyword>
<dbReference type="AlphaFoldDB" id="A0A1B2JGQ5"/>
<protein>
    <submittedName>
        <fullName evidence="1">BA75_04100T0</fullName>
    </submittedName>
</protein>
<dbReference type="Proteomes" id="UP000094565">
    <property type="component" value="Chromosome 3"/>
</dbReference>
<evidence type="ECO:0000313" key="2">
    <source>
        <dbReference type="Proteomes" id="UP000094565"/>
    </source>
</evidence>
<organism evidence="1 2">
    <name type="scientific">Komagataella pastoris</name>
    <name type="common">Yeast</name>
    <name type="synonym">Pichia pastoris</name>
    <dbReference type="NCBI Taxonomy" id="4922"/>
    <lineage>
        <taxon>Eukaryota</taxon>
        <taxon>Fungi</taxon>
        <taxon>Dikarya</taxon>
        <taxon>Ascomycota</taxon>
        <taxon>Saccharomycotina</taxon>
        <taxon>Pichiomycetes</taxon>
        <taxon>Pichiales</taxon>
        <taxon>Pichiaceae</taxon>
        <taxon>Komagataella</taxon>
    </lineage>
</organism>
<gene>
    <name evidence="1" type="ORF">ATY40_BA7504100</name>
</gene>
<accession>A0A1B2JGQ5</accession>
<reference evidence="1 2" key="1">
    <citation type="submission" date="2016-02" db="EMBL/GenBank/DDBJ databases">
        <title>Comparative genomic and transcriptomic foundation for Pichia pastoris.</title>
        <authorList>
            <person name="Love K.R."/>
            <person name="Shah K.A."/>
            <person name="Whittaker C.A."/>
            <person name="Wu J."/>
            <person name="Bartlett M.C."/>
            <person name="Ma D."/>
            <person name="Leeson R.L."/>
            <person name="Priest M."/>
            <person name="Young S.K."/>
            <person name="Love J.C."/>
        </authorList>
    </citation>
    <scope>NUCLEOTIDE SEQUENCE [LARGE SCALE GENOMIC DNA]</scope>
    <source>
        <strain evidence="1 2">ATCC 28485</strain>
    </source>
</reference>
<evidence type="ECO:0000313" key="1">
    <source>
        <dbReference type="EMBL" id="ANZ77227.1"/>
    </source>
</evidence>
<dbReference type="OrthoDB" id="10277376at2759"/>
<name>A0A1B2JGQ5_PICPA</name>
<sequence>MIYLIERIPTLRCGRSRLSRLNHVYTPPNTNHRPLKFYSGTSNEPSEIKWFQQDLPSLLVHEIQVPKELLKLKPNAVNRSFKSQNTSKSIATPDYTYSRELLRRLYRDVEENYGYYAEALLDRFKKNKMIIPIEEVIPLIKYLYDLGLLKPAYNVFRWHYRLFPLDAFSIKNKDLIVILYLCYRVNKFSMFDEVASKYLKRINDLNPIFNMLVHVYLSLDNYPLVKQIFYQFVQNNLTTNSNKSISQSLEYYVSQLIHYKTPIHSILFAFGLWNTHNLPITIKTYSMIYSALSREGNQAEILNYSRLLEERKVFDHVQFKSNMFIRETRKANATYSEIKPKFQHEVAAYLAEFRSLPQTEDKNSLIISFQKRVIKTMVELKCKKRDIIHINNELFKEYQDKVKYSNEMYITKLYSDQGSTSSIMSQIKYLKSNNVPFDNYYILLFWRAFLHKYPYRYKSTSYRVSALLKSLRDHYPTGTSHQQMLHFIRSNCIDLDDKEWFKDTEQQLFKELVVIIRSTFFTHQSFMEAYTLEDIKRLEQSGNIQLLLSLVNRNSIDLSSSVLIKLLNYQLESLLKATPNSRIFESRASTKVGEFVDVYRSKLKGHDYAYLAFLSVKFRLFSMTEPFVNECLALEGESGDSFVKLYNYISLMDCYFFQNDLIKINQIMDTLQTDRILLRPIFINRLHYWTKFLPFLEFSDEDSKTKFMAKWDLFNSHCKKRLNKDKKRYFTSLDRGLQMLHHWCLQVYPSQKPKTDSTQDKDVTTLKDN</sequence>